<comment type="catalytic activity">
    <reaction evidence="1">
        <text>UDP-alpha-D-glucose = UDP-alpha-D-galactose</text>
        <dbReference type="Rhea" id="RHEA:22168"/>
        <dbReference type="ChEBI" id="CHEBI:58885"/>
        <dbReference type="ChEBI" id="CHEBI:66914"/>
        <dbReference type="EC" id="5.1.3.2"/>
    </reaction>
</comment>
<feature type="domain" description="NAD-dependent epimerase/dehydratase" evidence="12">
    <location>
        <begin position="7"/>
        <end position="217"/>
    </location>
</feature>
<sequence>MTSLDVLFIGGSGIISAASVRLAVAKGHRVTVLNRGTSTTRELPEEVEHLTADATDADAVAAAVGDREFDVVAQFRAFTPDHVEADLRTFAGRTGQYVFISSASAYQKPPARLPITESTPLHNPFWQYSRNKIACEDLLVRASRQDDVPITIVRPSHTYDHTLIPTTGQWTDVARMRAGKPVVVHGDGTSLWTLTHTDDFAVGFVGLLGHPAAVGDTFTITGDHAPTWDQIYTWLGRAAGVEPELVHVASKSIARAIPSVGDGLVGDKAHSVVFDCAKLRALVPEFGTTIRYDQAAHDQIAWYDADPSRQQVDAELDAGFDRLVEWADSLGEVPAG</sequence>
<keyword evidence="9" id="KW-0413">Isomerase</keyword>
<evidence type="ECO:0000256" key="1">
    <source>
        <dbReference type="ARBA" id="ARBA00000083"/>
    </source>
</evidence>
<keyword evidence="14" id="KW-1185">Reference proteome</keyword>
<dbReference type="AlphaFoldDB" id="A0A6A9UYC2"/>
<dbReference type="Pfam" id="PF01370">
    <property type="entry name" value="Epimerase"/>
    <property type="match status" value="1"/>
</dbReference>
<evidence type="ECO:0000256" key="9">
    <source>
        <dbReference type="ARBA" id="ARBA00023235"/>
    </source>
</evidence>
<organism evidence="13 14">
    <name type="scientific">Auraticoccus cholistanensis</name>
    <dbReference type="NCBI Taxonomy" id="2656650"/>
    <lineage>
        <taxon>Bacteria</taxon>
        <taxon>Bacillati</taxon>
        <taxon>Actinomycetota</taxon>
        <taxon>Actinomycetes</taxon>
        <taxon>Propionibacteriales</taxon>
        <taxon>Propionibacteriaceae</taxon>
        <taxon>Auraticoccus</taxon>
    </lineage>
</organism>
<dbReference type="GO" id="GO:0005829">
    <property type="term" value="C:cytosol"/>
    <property type="evidence" value="ECO:0007669"/>
    <property type="project" value="TreeGrafter"/>
</dbReference>
<name>A0A6A9UYC2_9ACTN</name>
<evidence type="ECO:0000256" key="5">
    <source>
        <dbReference type="ARBA" id="ARBA00013189"/>
    </source>
</evidence>
<dbReference type="GO" id="GO:0003978">
    <property type="term" value="F:UDP-glucose 4-epimerase activity"/>
    <property type="evidence" value="ECO:0007669"/>
    <property type="project" value="UniProtKB-EC"/>
</dbReference>
<keyword evidence="7" id="KW-0520">NAD</keyword>
<gene>
    <name evidence="13" type="ORF">GC722_10745</name>
</gene>
<dbReference type="SUPFAM" id="SSF51735">
    <property type="entry name" value="NAD(P)-binding Rossmann-fold domains"/>
    <property type="match status" value="1"/>
</dbReference>
<keyword evidence="8" id="KW-0299">Galactose metabolism</keyword>
<proteinExistence type="inferred from homology"/>
<evidence type="ECO:0000313" key="14">
    <source>
        <dbReference type="Proteomes" id="UP000435304"/>
    </source>
</evidence>
<keyword evidence="8" id="KW-0119">Carbohydrate metabolism</keyword>
<dbReference type="Gene3D" id="3.40.50.720">
    <property type="entry name" value="NAD(P)-binding Rossmann-like Domain"/>
    <property type="match status" value="1"/>
</dbReference>
<comment type="pathway">
    <text evidence="3">Carbohydrate metabolism; galactose metabolism.</text>
</comment>
<accession>A0A6A9UYC2</accession>
<evidence type="ECO:0000256" key="7">
    <source>
        <dbReference type="ARBA" id="ARBA00023027"/>
    </source>
</evidence>
<evidence type="ECO:0000259" key="12">
    <source>
        <dbReference type="Pfam" id="PF01370"/>
    </source>
</evidence>
<dbReference type="InterPro" id="IPR001509">
    <property type="entry name" value="Epimerase_deHydtase"/>
</dbReference>
<dbReference type="EC" id="5.1.3.2" evidence="5"/>
<dbReference type="EMBL" id="WPCU01000006">
    <property type="protein sequence ID" value="MVA76497.1"/>
    <property type="molecule type" value="Genomic_DNA"/>
</dbReference>
<dbReference type="PANTHER" id="PTHR43725">
    <property type="entry name" value="UDP-GLUCOSE 4-EPIMERASE"/>
    <property type="match status" value="1"/>
</dbReference>
<reference evidence="13 14" key="1">
    <citation type="submission" date="2019-12" db="EMBL/GenBank/DDBJ databases">
        <title>Auraticoccus cholistani sp. nov., an actinomycete isolated from soil of Cholistan desert.</title>
        <authorList>
            <person name="Cheema M.T."/>
        </authorList>
    </citation>
    <scope>NUCLEOTIDE SEQUENCE [LARGE SCALE GENOMIC DNA]</scope>
    <source>
        <strain evidence="13 14">F435</strain>
    </source>
</reference>
<evidence type="ECO:0000256" key="3">
    <source>
        <dbReference type="ARBA" id="ARBA00004947"/>
    </source>
</evidence>
<dbReference type="Proteomes" id="UP000435304">
    <property type="component" value="Unassembled WGS sequence"/>
</dbReference>
<dbReference type="RefSeq" id="WP_156610029.1">
    <property type="nucleotide sequence ID" value="NZ_WPCU01000006.1"/>
</dbReference>
<evidence type="ECO:0000256" key="2">
    <source>
        <dbReference type="ARBA" id="ARBA00001911"/>
    </source>
</evidence>
<dbReference type="PANTHER" id="PTHR43725:SF47">
    <property type="entry name" value="UDP-GLUCOSE 4-EPIMERASE"/>
    <property type="match status" value="1"/>
</dbReference>
<comment type="caution">
    <text evidence="13">The sequence shown here is derived from an EMBL/GenBank/DDBJ whole genome shotgun (WGS) entry which is preliminary data.</text>
</comment>
<comment type="similarity">
    <text evidence="4">Belongs to the NAD(P)-dependent epimerase/dehydratase family.</text>
</comment>
<comment type="cofactor">
    <cofactor evidence="2">
        <name>NAD(+)</name>
        <dbReference type="ChEBI" id="CHEBI:57540"/>
    </cofactor>
</comment>
<evidence type="ECO:0000256" key="10">
    <source>
        <dbReference type="ARBA" id="ARBA00031367"/>
    </source>
</evidence>
<evidence type="ECO:0000256" key="8">
    <source>
        <dbReference type="ARBA" id="ARBA00023144"/>
    </source>
</evidence>
<protein>
    <recommendedName>
        <fullName evidence="6">UDP-glucose 4-epimerase</fullName>
        <ecNumber evidence="5">5.1.3.2</ecNumber>
    </recommendedName>
    <alternativeName>
        <fullName evidence="11">Galactowaldenase</fullName>
    </alternativeName>
    <alternativeName>
        <fullName evidence="10">UDP-galactose 4-epimerase</fullName>
    </alternativeName>
</protein>
<evidence type="ECO:0000313" key="13">
    <source>
        <dbReference type="EMBL" id="MVA76497.1"/>
    </source>
</evidence>
<evidence type="ECO:0000256" key="11">
    <source>
        <dbReference type="ARBA" id="ARBA00033067"/>
    </source>
</evidence>
<dbReference type="GO" id="GO:0006012">
    <property type="term" value="P:galactose metabolic process"/>
    <property type="evidence" value="ECO:0007669"/>
    <property type="project" value="UniProtKB-KW"/>
</dbReference>
<evidence type="ECO:0000256" key="6">
    <source>
        <dbReference type="ARBA" id="ARBA00018569"/>
    </source>
</evidence>
<evidence type="ECO:0000256" key="4">
    <source>
        <dbReference type="ARBA" id="ARBA00007637"/>
    </source>
</evidence>
<dbReference type="InterPro" id="IPR036291">
    <property type="entry name" value="NAD(P)-bd_dom_sf"/>
</dbReference>